<dbReference type="PANTHER" id="PTHR32309:SF13">
    <property type="entry name" value="FERRIC ENTEROBACTIN TRANSPORT PROTEIN FEPE"/>
    <property type="match status" value="1"/>
</dbReference>
<evidence type="ECO:0000256" key="1">
    <source>
        <dbReference type="ARBA" id="ARBA00004651"/>
    </source>
</evidence>
<dbReference type="PANTHER" id="PTHR32309">
    <property type="entry name" value="TYROSINE-PROTEIN KINASE"/>
    <property type="match status" value="1"/>
</dbReference>
<evidence type="ECO:0000256" key="2">
    <source>
        <dbReference type="ARBA" id="ARBA00022475"/>
    </source>
</evidence>
<feature type="domain" description="Tyrosine-protein kinase G-rich" evidence="8">
    <location>
        <begin position="279"/>
        <end position="352"/>
    </location>
</feature>
<keyword evidence="3 6" id="KW-0812">Transmembrane</keyword>
<dbReference type="Pfam" id="PF02706">
    <property type="entry name" value="Wzz"/>
    <property type="match status" value="1"/>
</dbReference>
<feature type="transmembrane region" description="Helical" evidence="6">
    <location>
        <begin position="29"/>
        <end position="47"/>
    </location>
</feature>
<dbReference type="InterPro" id="IPR050445">
    <property type="entry name" value="Bact_polysacc_biosynth/exp"/>
</dbReference>
<evidence type="ECO:0000313" key="9">
    <source>
        <dbReference type="EMBL" id="MFD3393120.1"/>
    </source>
</evidence>
<name>A0ABW6DAF4_9BACT</name>
<dbReference type="EMBL" id="JBBKXZ010000001">
    <property type="protein sequence ID" value="MFD3393120.1"/>
    <property type="molecule type" value="Genomic_DNA"/>
</dbReference>
<dbReference type="InterPro" id="IPR003856">
    <property type="entry name" value="LPS_length_determ_N"/>
</dbReference>
<evidence type="ECO:0000256" key="5">
    <source>
        <dbReference type="ARBA" id="ARBA00023136"/>
    </source>
</evidence>
<sequence length="360" mass="39976">MSTENNIQETGEISINFGEIFKSLKNNSLLILLISVIFTGIGGLYSFTLDNEYESIAKVLPESTSNSGLSGNLGGLSSLAGLAGISLGNGQSNGDLLTPGLYPNIIQSSPFLRELIVQKLYNPKTKSWGTVKDYLNQDNSNAPILFFKEKKSTKVLDKVIPLRGMSSDLLALSPAEANAMGILKTAIKIETDKKSPAILISAKFNDPLVAANMTSLIQNQLTKYIISYRTEKSRKEMQFLQARKNDARKRYDLALFSLSNYKDQNRNVFKYVARDQEKKLQYEVDLAFNIYSTLSSQLTEAKIKIQKETPLFKILEPAQVNPSKVGPNRTLITLGAMFFGLFISLIIVFFKSVNLKELLS</sequence>
<keyword evidence="4 6" id="KW-1133">Transmembrane helix</keyword>
<evidence type="ECO:0000259" key="7">
    <source>
        <dbReference type="Pfam" id="PF02706"/>
    </source>
</evidence>
<reference evidence="9 10" key="1">
    <citation type="submission" date="2024-03" db="EMBL/GenBank/DDBJ databases">
        <title>Aquirufa genome sequencing.</title>
        <authorList>
            <person name="Pitt A."/>
            <person name="Hahn M.W."/>
        </authorList>
    </citation>
    <scope>NUCLEOTIDE SEQUENCE [LARGE SCALE GENOMIC DNA]</scope>
    <source>
        <strain evidence="9 10">OSTEICH-129V</strain>
    </source>
</reference>
<evidence type="ECO:0000259" key="8">
    <source>
        <dbReference type="Pfam" id="PF13807"/>
    </source>
</evidence>
<dbReference type="Pfam" id="PF13807">
    <property type="entry name" value="GNVR"/>
    <property type="match status" value="1"/>
</dbReference>
<dbReference type="InterPro" id="IPR032807">
    <property type="entry name" value="GNVR"/>
</dbReference>
<evidence type="ECO:0000313" key="10">
    <source>
        <dbReference type="Proteomes" id="UP001598138"/>
    </source>
</evidence>
<keyword evidence="10" id="KW-1185">Reference proteome</keyword>
<evidence type="ECO:0000256" key="6">
    <source>
        <dbReference type="SAM" id="Phobius"/>
    </source>
</evidence>
<gene>
    <name evidence="9" type="ORF">U0R10_00660</name>
</gene>
<dbReference type="RefSeq" id="WP_377981749.1">
    <property type="nucleotide sequence ID" value="NZ_JBBKXZ010000001.1"/>
</dbReference>
<protein>
    <submittedName>
        <fullName evidence="9">Wzz/FepE/Etk N-terminal domain-containing protein</fullName>
    </submittedName>
</protein>
<keyword evidence="5 6" id="KW-0472">Membrane</keyword>
<proteinExistence type="predicted"/>
<feature type="domain" description="Polysaccharide chain length determinant N-terminal" evidence="7">
    <location>
        <begin position="14"/>
        <end position="116"/>
    </location>
</feature>
<organism evidence="9 10">
    <name type="scientific">Aquirufa avitistagni</name>
    <dbReference type="NCBI Taxonomy" id="3104728"/>
    <lineage>
        <taxon>Bacteria</taxon>
        <taxon>Pseudomonadati</taxon>
        <taxon>Bacteroidota</taxon>
        <taxon>Cytophagia</taxon>
        <taxon>Cytophagales</taxon>
        <taxon>Flectobacillaceae</taxon>
        <taxon>Aquirufa</taxon>
    </lineage>
</organism>
<comment type="caution">
    <text evidence="9">The sequence shown here is derived from an EMBL/GenBank/DDBJ whole genome shotgun (WGS) entry which is preliminary data.</text>
</comment>
<evidence type="ECO:0000256" key="3">
    <source>
        <dbReference type="ARBA" id="ARBA00022692"/>
    </source>
</evidence>
<accession>A0ABW6DAF4</accession>
<evidence type="ECO:0000256" key="4">
    <source>
        <dbReference type="ARBA" id="ARBA00022989"/>
    </source>
</evidence>
<feature type="transmembrane region" description="Helical" evidence="6">
    <location>
        <begin position="331"/>
        <end position="350"/>
    </location>
</feature>
<comment type="subcellular location">
    <subcellularLocation>
        <location evidence="1">Cell membrane</location>
        <topology evidence="1">Multi-pass membrane protein</topology>
    </subcellularLocation>
</comment>
<dbReference type="Proteomes" id="UP001598138">
    <property type="component" value="Unassembled WGS sequence"/>
</dbReference>
<keyword evidence="2" id="KW-1003">Cell membrane</keyword>